<organism evidence="3 4">
    <name type="scientific">Ceutorhynchus assimilis</name>
    <name type="common">cabbage seed weevil</name>
    <dbReference type="NCBI Taxonomy" id="467358"/>
    <lineage>
        <taxon>Eukaryota</taxon>
        <taxon>Metazoa</taxon>
        <taxon>Ecdysozoa</taxon>
        <taxon>Arthropoda</taxon>
        <taxon>Hexapoda</taxon>
        <taxon>Insecta</taxon>
        <taxon>Pterygota</taxon>
        <taxon>Neoptera</taxon>
        <taxon>Endopterygota</taxon>
        <taxon>Coleoptera</taxon>
        <taxon>Polyphaga</taxon>
        <taxon>Cucujiformia</taxon>
        <taxon>Curculionidae</taxon>
        <taxon>Ceutorhynchinae</taxon>
        <taxon>Ceutorhynchus</taxon>
    </lineage>
</organism>
<dbReference type="EMBL" id="OU892287">
    <property type="protein sequence ID" value="CAG9761919.1"/>
    <property type="molecule type" value="Genomic_DNA"/>
</dbReference>
<reference evidence="3" key="1">
    <citation type="submission" date="2022-01" db="EMBL/GenBank/DDBJ databases">
        <authorList>
            <person name="King R."/>
        </authorList>
    </citation>
    <scope>NUCLEOTIDE SEQUENCE</scope>
</reference>
<accession>A0A9N9QL16</accession>
<feature type="signal peptide" evidence="2">
    <location>
        <begin position="1"/>
        <end position="20"/>
    </location>
</feature>
<proteinExistence type="predicted"/>
<feature type="region of interest" description="Disordered" evidence="1">
    <location>
        <begin position="181"/>
        <end position="221"/>
    </location>
</feature>
<dbReference type="OrthoDB" id="5854099at2759"/>
<evidence type="ECO:0000256" key="1">
    <source>
        <dbReference type="SAM" id="MobiDB-lite"/>
    </source>
</evidence>
<dbReference type="InterPro" id="IPR026321">
    <property type="entry name" value="CC134"/>
</dbReference>
<sequence>MNFKLNLVLFIFVLTPLSDANQLLKKSEIAEQLYKKLLKRQRAEQLAAIKSFQKLRNYEKKYQMITLMAEKVFTIMQDSRAKIEASHFIPGVSEFPTDDNIRDALSNIIENSALFAEIILRLPEISVSVLKTNNNWDILLQWGIAYCYQVKYLLDNSTIKILSLASQELNYVPRDLNYANPYRKNKQESDGNEEEPNQLQSKNVKKKKKKLQKGPRLHDEF</sequence>
<protein>
    <recommendedName>
        <fullName evidence="5">Coiled-coil domain-containing protein 134</fullName>
    </recommendedName>
</protein>
<evidence type="ECO:0000313" key="3">
    <source>
        <dbReference type="EMBL" id="CAG9761919.1"/>
    </source>
</evidence>
<dbReference type="PANTHER" id="PTHR14735">
    <property type="entry name" value="COILED-COIL DOMAIN-CONTAINING PROTEIN 134"/>
    <property type="match status" value="1"/>
</dbReference>
<dbReference type="PANTHER" id="PTHR14735:SF1">
    <property type="entry name" value="COILED-COIL DOMAIN-CONTAINING PROTEIN 134"/>
    <property type="match status" value="1"/>
</dbReference>
<dbReference type="Proteomes" id="UP001152799">
    <property type="component" value="Chromosome 11"/>
</dbReference>
<gene>
    <name evidence="3" type="ORF">CEUTPL_LOCUS2610</name>
</gene>
<evidence type="ECO:0000313" key="4">
    <source>
        <dbReference type="Proteomes" id="UP001152799"/>
    </source>
</evidence>
<evidence type="ECO:0008006" key="5">
    <source>
        <dbReference type="Google" id="ProtNLM"/>
    </source>
</evidence>
<feature type="compositionally biased region" description="Basic residues" evidence="1">
    <location>
        <begin position="203"/>
        <end position="215"/>
    </location>
</feature>
<keyword evidence="2" id="KW-0732">Signal</keyword>
<feature type="chain" id="PRO_5040241564" description="Coiled-coil domain-containing protein 134" evidence="2">
    <location>
        <begin position="21"/>
        <end position="221"/>
    </location>
</feature>
<dbReference type="AlphaFoldDB" id="A0A9N9QL16"/>
<keyword evidence="4" id="KW-1185">Reference proteome</keyword>
<evidence type="ECO:0000256" key="2">
    <source>
        <dbReference type="SAM" id="SignalP"/>
    </source>
</evidence>
<dbReference type="Pfam" id="PF15002">
    <property type="entry name" value="ERK-JNK_inhib"/>
    <property type="match status" value="1"/>
</dbReference>
<name>A0A9N9QL16_9CUCU</name>